<dbReference type="AlphaFoldDB" id="A0A1R1LAZ3"/>
<dbReference type="PANTHER" id="PTHR10907">
    <property type="entry name" value="REGUCALCIN"/>
    <property type="match status" value="1"/>
</dbReference>
<dbReference type="GO" id="GO:0004341">
    <property type="term" value="F:gluconolactonase activity"/>
    <property type="evidence" value="ECO:0007669"/>
    <property type="project" value="TreeGrafter"/>
</dbReference>
<keyword evidence="3" id="KW-0479">Metal-binding</keyword>
<dbReference type="InterPro" id="IPR005511">
    <property type="entry name" value="SMP-30"/>
</dbReference>
<dbReference type="Proteomes" id="UP000187085">
    <property type="component" value="Unassembled WGS sequence"/>
</dbReference>
<dbReference type="GO" id="GO:0005509">
    <property type="term" value="F:calcium ion binding"/>
    <property type="evidence" value="ECO:0007669"/>
    <property type="project" value="TreeGrafter"/>
</dbReference>
<dbReference type="PRINTS" id="PR01790">
    <property type="entry name" value="SMP30FAMILY"/>
</dbReference>
<evidence type="ECO:0000256" key="3">
    <source>
        <dbReference type="PIRSR" id="PIRSR605511-2"/>
    </source>
</evidence>
<protein>
    <recommendedName>
        <fullName evidence="4">SMP-30/Gluconolactonase/LRE-like region domain-containing protein</fullName>
    </recommendedName>
</protein>
<feature type="binding site" evidence="3">
    <location>
        <position position="108"/>
    </location>
    <ligand>
        <name>substrate</name>
    </ligand>
</feature>
<comment type="similarity">
    <text evidence="1">Belongs to the SMP-30/CGR1 family.</text>
</comment>
<sequence>MSELRNITGPIAFHAEGPVWSPVWGGLRYVDMFAGDLLTLTGDGDGGVTRRHVGKLAAFVRPRRSGGFVVGLWNQLALTDTDDDGTDEYTGDLRLLPPVWEDPDIRFNECGVSPAGTLYAGSMHVDQVKGAGTLYRFGADGSIEVTADHVTVSNGLGFTPNGALAYYADTPTGRIDVFDNVDDRLVNRRPFVEVDGGDGPGSGRPDGLCVDAEGAVWTAVNGSGVVHRYDADGVLTDRVEVPPSQPTACRLGGDDLRTLYITTSRENLPDDAEPEAGSVFAIRVAVPGLPVEPVAH</sequence>
<gene>
    <name evidence="5" type="ORF">BKD30_07920</name>
</gene>
<dbReference type="OrthoDB" id="2633250at2"/>
<dbReference type="STRING" id="554083.BKD30_07920"/>
<evidence type="ECO:0000313" key="5">
    <source>
        <dbReference type="EMBL" id="OMH24689.1"/>
    </source>
</evidence>
<keyword evidence="3" id="KW-0862">Zinc</keyword>
<dbReference type="Gene3D" id="2.120.10.30">
    <property type="entry name" value="TolB, C-terminal domain"/>
    <property type="match status" value="1"/>
</dbReference>
<organism evidence="5 6">
    <name type="scientific">Tersicoccus phoenicis</name>
    <dbReference type="NCBI Taxonomy" id="554083"/>
    <lineage>
        <taxon>Bacteria</taxon>
        <taxon>Bacillati</taxon>
        <taxon>Actinomycetota</taxon>
        <taxon>Actinomycetes</taxon>
        <taxon>Micrococcales</taxon>
        <taxon>Micrococcaceae</taxon>
        <taxon>Tersicoccus</taxon>
    </lineage>
</organism>
<evidence type="ECO:0000256" key="1">
    <source>
        <dbReference type="ARBA" id="ARBA00008853"/>
    </source>
</evidence>
<dbReference type="PANTHER" id="PTHR10907:SF47">
    <property type="entry name" value="REGUCALCIN"/>
    <property type="match status" value="1"/>
</dbReference>
<feature type="binding site" evidence="3">
    <location>
        <position position="126"/>
    </location>
    <ligand>
        <name>substrate</name>
    </ligand>
</feature>
<dbReference type="Pfam" id="PF08450">
    <property type="entry name" value="SGL"/>
    <property type="match status" value="1"/>
</dbReference>
<dbReference type="InterPro" id="IPR011042">
    <property type="entry name" value="6-blade_b-propeller_TolB-like"/>
</dbReference>
<dbReference type="InterPro" id="IPR013658">
    <property type="entry name" value="SGL"/>
</dbReference>
<dbReference type="EMBL" id="MRDE01000050">
    <property type="protein sequence ID" value="OMH24689.1"/>
    <property type="molecule type" value="Genomic_DNA"/>
</dbReference>
<accession>A0A1R1LAZ3</accession>
<feature type="binding site" evidence="3">
    <location>
        <position position="16"/>
    </location>
    <ligand>
        <name>a divalent metal cation</name>
        <dbReference type="ChEBI" id="CHEBI:60240"/>
    </ligand>
</feature>
<dbReference type="SUPFAM" id="SSF63829">
    <property type="entry name" value="Calcium-dependent phosphotriesterase"/>
    <property type="match status" value="1"/>
</dbReference>
<keyword evidence="6" id="KW-1185">Reference proteome</keyword>
<evidence type="ECO:0000256" key="2">
    <source>
        <dbReference type="PIRSR" id="PIRSR605511-1"/>
    </source>
</evidence>
<evidence type="ECO:0000313" key="6">
    <source>
        <dbReference type="Proteomes" id="UP000187085"/>
    </source>
</evidence>
<dbReference type="GO" id="GO:0019853">
    <property type="term" value="P:L-ascorbic acid biosynthetic process"/>
    <property type="evidence" value="ECO:0007669"/>
    <property type="project" value="TreeGrafter"/>
</dbReference>
<proteinExistence type="inferred from homology"/>
<feature type="active site" description="Proton donor/acceptor" evidence="2">
    <location>
        <position position="206"/>
    </location>
</feature>
<name>A0A1R1LAZ3_9MICC</name>
<comment type="caution">
    <text evidence="5">The sequence shown here is derived from an EMBL/GenBank/DDBJ whole genome shotgun (WGS) entry which is preliminary data.</text>
</comment>
<feature type="binding site" evidence="3">
    <location>
        <position position="154"/>
    </location>
    <ligand>
        <name>a divalent metal cation</name>
        <dbReference type="ChEBI" id="CHEBI:60240"/>
    </ligand>
</feature>
<evidence type="ECO:0000259" key="4">
    <source>
        <dbReference type="Pfam" id="PF08450"/>
    </source>
</evidence>
<feature type="binding site" evidence="3">
    <location>
        <position position="206"/>
    </location>
    <ligand>
        <name>a divalent metal cation</name>
        <dbReference type="ChEBI" id="CHEBI:60240"/>
    </ligand>
</feature>
<feature type="domain" description="SMP-30/Gluconolactonase/LRE-like region" evidence="4">
    <location>
        <begin position="15"/>
        <end position="264"/>
    </location>
</feature>
<feature type="binding site" evidence="3">
    <location>
        <position position="106"/>
    </location>
    <ligand>
        <name>substrate</name>
    </ligand>
</feature>
<dbReference type="RefSeq" id="WP_076703820.1">
    <property type="nucleotide sequence ID" value="NZ_MRDE01000050.1"/>
</dbReference>
<comment type="cofactor">
    <cofactor evidence="3">
        <name>Zn(2+)</name>
        <dbReference type="ChEBI" id="CHEBI:29105"/>
    </cofactor>
    <text evidence="3">Binds 1 divalent metal cation per subunit.</text>
</comment>
<reference evidence="5 6" key="1">
    <citation type="submission" date="2016-12" db="EMBL/GenBank/DDBJ databases">
        <title>Draft genome of Tersicoccus phoenicis 1P05MA.</title>
        <authorList>
            <person name="Nakajima Y."/>
            <person name="Yoshizawa S."/>
            <person name="Nakamura K."/>
            <person name="Ogura Y."/>
            <person name="Hayashi T."/>
            <person name="Kogure K."/>
        </authorList>
    </citation>
    <scope>NUCLEOTIDE SEQUENCE [LARGE SCALE GENOMIC DNA]</scope>
    <source>
        <strain evidence="5 6">1p05MA</strain>
    </source>
</reference>